<dbReference type="EMBL" id="QSSN01000021">
    <property type="protein sequence ID" value="RGL83936.1"/>
    <property type="molecule type" value="Genomic_DNA"/>
</dbReference>
<comment type="caution">
    <text evidence="1">The sequence shown here is derived from an EMBL/GenBank/DDBJ whole genome shotgun (WGS) entry which is preliminary data.</text>
</comment>
<dbReference type="Proteomes" id="UP000261278">
    <property type="component" value="Unassembled WGS sequence"/>
</dbReference>
<proteinExistence type="predicted"/>
<dbReference type="RefSeq" id="WP_117678342.1">
    <property type="nucleotide sequence ID" value="NZ_JAKKXL010000016.1"/>
</dbReference>
<sequence>MKRNLFTYAIGLIRRWYRKNFHKEWNVVRHGFYFFQEFADIYGDTINNLEIAERFLKDFMEQTNGWVIVDFLDADNWDCIRKFEVDKQNNLIWFYWQIPSDDPIKETMKRMVFPLGYYGMCLKFDNVKFVRDKHNRCIGIILNGYTIRERNVKKFAQYDGWEVKGIDAEHSFFSVNVVREKDDVFQHWRFMNTPISSFWIIPKCLKIHPQDSEKLLYMFGAEKCEKELRAAFIKTKKLNKLSGEVQRREIKAVAHSMRTVAESLFKLILCFYQEKYQYEVRNYDDLKLGDLTKPLKNTIYKQGFEQERINEIPRLANDLSHDSGNPVELKDLSMLFMDITYFINDFKMSIQQKGVEIIDTHGDRPSPHDFVKEKYKSFCFIDDINEIVHRNSGKISFKIKAQVGRFVSIFNRYNGEDVLCKDGYIRNSNEKGIEILKVWDRDEVIALLEKMHQKVITECEANGYDTEAYSLGISFKAELKKEGTPSHLFTEEEIKELMRNADDNNSNKLVIDEDGYAHIIQNPNLGFLYPVAQETWGAGNMYVGKNSNLSDLHDSYVLCMNLWLVYLKNGQHMYDDTYVPDDGLDKVIEEVDKYY</sequence>
<evidence type="ECO:0000313" key="1">
    <source>
        <dbReference type="EMBL" id="RGL83936.1"/>
    </source>
</evidence>
<organism evidence="1 2">
    <name type="scientific">Phocaeicola vulgatus</name>
    <name type="common">Bacteroides vulgatus</name>
    <dbReference type="NCBI Taxonomy" id="821"/>
    <lineage>
        <taxon>Bacteria</taxon>
        <taxon>Pseudomonadati</taxon>
        <taxon>Bacteroidota</taxon>
        <taxon>Bacteroidia</taxon>
        <taxon>Bacteroidales</taxon>
        <taxon>Bacteroidaceae</taxon>
        <taxon>Phocaeicola</taxon>
    </lineage>
</organism>
<reference evidence="1 2" key="1">
    <citation type="submission" date="2018-08" db="EMBL/GenBank/DDBJ databases">
        <title>A genome reference for cultivated species of the human gut microbiota.</title>
        <authorList>
            <person name="Zou Y."/>
            <person name="Xue W."/>
            <person name="Luo G."/>
        </authorList>
    </citation>
    <scope>NUCLEOTIDE SEQUENCE [LARGE SCALE GENOMIC DNA]</scope>
    <source>
        <strain evidence="1 2">TF05-18</strain>
    </source>
</reference>
<name>A0A396AL22_PHOVU</name>
<accession>A0A396AL22</accession>
<evidence type="ECO:0000313" key="2">
    <source>
        <dbReference type="Proteomes" id="UP000261278"/>
    </source>
</evidence>
<dbReference type="AlphaFoldDB" id="A0A396AL22"/>
<gene>
    <name evidence="1" type="ORF">DXC44_15680</name>
</gene>
<protein>
    <submittedName>
        <fullName evidence="1">Uncharacterized protein</fullName>
    </submittedName>
</protein>